<proteinExistence type="predicted"/>
<dbReference type="GO" id="GO:0005319">
    <property type="term" value="F:lipid transporter activity"/>
    <property type="evidence" value="ECO:0007669"/>
    <property type="project" value="TreeGrafter"/>
</dbReference>
<evidence type="ECO:0000313" key="3">
    <source>
        <dbReference type="EMBL" id="KAK8787583.1"/>
    </source>
</evidence>
<sequence>MRYRVPQEGPSDSPRQVRGLLASELRLNTGGRVMGPLSFHVDQGEVFGIIGMAQSGRSSLLAALAGEKLLTGGTLLFNGASSASNRLEYQRQIGYCPRENPVITRLNSHEMLQLIARLRGLPNDDIEQEVSSIESKVGLRDVLHESIDKLNLRECDSFCDRVGVLSSGEFQVIGETSLMKEGCQQRFTATMRLTPDQVKEGDFFKTVNRVMKDKFPTSLISDIRMDMLQYTVKDVDIPWSDVFVRMEDIKEQLDLEDYVVCEASLADVFLGFSHERKVVDFSGAEVRVYSMAEPCDIITEVPGTPTMLGERGGVTQ</sequence>
<organism evidence="3 4">
    <name type="scientific">Amblyomma americanum</name>
    <name type="common">Lone star tick</name>
    <dbReference type="NCBI Taxonomy" id="6943"/>
    <lineage>
        <taxon>Eukaryota</taxon>
        <taxon>Metazoa</taxon>
        <taxon>Ecdysozoa</taxon>
        <taxon>Arthropoda</taxon>
        <taxon>Chelicerata</taxon>
        <taxon>Arachnida</taxon>
        <taxon>Acari</taxon>
        <taxon>Parasitiformes</taxon>
        <taxon>Ixodida</taxon>
        <taxon>Ixodoidea</taxon>
        <taxon>Ixodidae</taxon>
        <taxon>Amblyomminae</taxon>
        <taxon>Amblyomma</taxon>
    </lineage>
</organism>
<dbReference type="GO" id="GO:0140359">
    <property type="term" value="F:ABC-type transporter activity"/>
    <property type="evidence" value="ECO:0007669"/>
    <property type="project" value="InterPro"/>
</dbReference>
<dbReference type="Gene3D" id="3.40.50.300">
    <property type="entry name" value="P-loop containing nucleotide triphosphate hydrolases"/>
    <property type="match status" value="1"/>
</dbReference>
<evidence type="ECO:0000313" key="4">
    <source>
        <dbReference type="Proteomes" id="UP001321473"/>
    </source>
</evidence>
<feature type="domain" description="ABCA1-4-like C-terminal R2 regulatory" evidence="2">
    <location>
        <begin position="187"/>
        <end position="261"/>
    </location>
</feature>
<dbReference type="InterPro" id="IPR026082">
    <property type="entry name" value="ABCA"/>
</dbReference>
<evidence type="ECO:0008006" key="5">
    <source>
        <dbReference type="Google" id="ProtNLM"/>
    </source>
</evidence>
<gene>
    <name evidence="3" type="ORF">V5799_022640</name>
</gene>
<dbReference type="InterPro" id="IPR027417">
    <property type="entry name" value="P-loop_NTPase"/>
</dbReference>
<dbReference type="GO" id="GO:0016020">
    <property type="term" value="C:membrane"/>
    <property type="evidence" value="ECO:0007669"/>
    <property type="project" value="InterPro"/>
</dbReference>
<dbReference type="GO" id="GO:0005524">
    <property type="term" value="F:ATP binding"/>
    <property type="evidence" value="ECO:0007669"/>
    <property type="project" value="InterPro"/>
</dbReference>
<dbReference type="Pfam" id="PF23321">
    <property type="entry name" value="R1_ABCA1"/>
    <property type="match status" value="1"/>
</dbReference>
<dbReference type="PANTHER" id="PTHR19229:SF250">
    <property type="entry name" value="ABC TRANSPORTER DOMAIN-CONTAINING PROTEIN-RELATED"/>
    <property type="match status" value="1"/>
</dbReference>
<dbReference type="AlphaFoldDB" id="A0AAQ4FLC1"/>
<accession>A0AAQ4FLC1</accession>
<evidence type="ECO:0000259" key="2">
    <source>
        <dbReference type="Pfam" id="PF23321"/>
    </source>
</evidence>
<dbReference type="SUPFAM" id="SSF52540">
    <property type="entry name" value="P-loop containing nucleoside triphosphate hydrolases"/>
    <property type="match status" value="1"/>
</dbReference>
<evidence type="ECO:0000259" key="1">
    <source>
        <dbReference type="Pfam" id="PF00005"/>
    </source>
</evidence>
<dbReference type="EMBL" id="JARKHS020001689">
    <property type="protein sequence ID" value="KAK8787583.1"/>
    <property type="molecule type" value="Genomic_DNA"/>
</dbReference>
<dbReference type="InterPro" id="IPR003439">
    <property type="entry name" value="ABC_transporter-like_ATP-bd"/>
</dbReference>
<dbReference type="InterPro" id="IPR056264">
    <property type="entry name" value="R2_ABCA1-4-like"/>
</dbReference>
<dbReference type="GO" id="GO:0016887">
    <property type="term" value="F:ATP hydrolysis activity"/>
    <property type="evidence" value="ECO:0007669"/>
    <property type="project" value="InterPro"/>
</dbReference>
<protein>
    <recommendedName>
        <fullName evidence="5">ABC transporter domain-containing protein</fullName>
    </recommendedName>
</protein>
<comment type="caution">
    <text evidence="3">The sequence shown here is derived from an EMBL/GenBank/DDBJ whole genome shotgun (WGS) entry which is preliminary data.</text>
</comment>
<feature type="domain" description="ABC transporter" evidence="1">
    <location>
        <begin position="36"/>
        <end position="149"/>
    </location>
</feature>
<reference evidence="3 4" key="1">
    <citation type="journal article" date="2023" name="Arcadia Sci">
        <title>De novo assembly of a long-read Amblyomma americanum tick genome.</title>
        <authorList>
            <person name="Chou S."/>
            <person name="Poskanzer K.E."/>
            <person name="Rollins M."/>
            <person name="Thuy-Boun P.S."/>
        </authorList>
    </citation>
    <scope>NUCLEOTIDE SEQUENCE [LARGE SCALE GENOMIC DNA]</scope>
    <source>
        <strain evidence="3">F_SG_1</strain>
        <tissue evidence="3">Salivary glands</tissue>
    </source>
</reference>
<dbReference type="PANTHER" id="PTHR19229">
    <property type="entry name" value="ATP-BINDING CASSETTE TRANSPORTER SUBFAMILY A ABCA"/>
    <property type="match status" value="1"/>
</dbReference>
<name>A0AAQ4FLC1_AMBAM</name>
<keyword evidence="4" id="KW-1185">Reference proteome</keyword>
<dbReference type="Proteomes" id="UP001321473">
    <property type="component" value="Unassembled WGS sequence"/>
</dbReference>
<dbReference type="Pfam" id="PF00005">
    <property type="entry name" value="ABC_tran"/>
    <property type="match status" value="1"/>
</dbReference>